<keyword evidence="2" id="KW-0479">Metal-binding</keyword>
<dbReference type="PROSITE" id="PS00463">
    <property type="entry name" value="ZN2_CY6_FUNGAL_1"/>
    <property type="match status" value="1"/>
</dbReference>
<evidence type="ECO:0000256" key="4">
    <source>
        <dbReference type="ARBA" id="ARBA00023163"/>
    </source>
</evidence>
<dbReference type="SUPFAM" id="SSF57701">
    <property type="entry name" value="Zn2/Cys6 DNA-binding domain"/>
    <property type="match status" value="1"/>
</dbReference>
<organism evidence="8 9">
    <name type="scientific">Dactylonectria macrodidyma</name>
    <dbReference type="NCBI Taxonomy" id="307937"/>
    <lineage>
        <taxon>Eukaryota</taxon>
        <taxon>Fungi</taxon>
        <taxon>Dikarya</taxon>
        <taxon>Ascomycota</taxon>
        <taxon>Pezizomycotina</taxon>
        <taxon>Sordariomycetes</taxon>
        <taxon>Hypocreomycetidae</taxon>
        <taxon>Hypocreales</taxon>
        <taxon>Nectriaceae</taxon>
        <taxon>Dactylonectria</taxon>
    </lineage>
</organism>
<dbReference type="PANTHER" id="PTHR47338:SF6">
    <property type="entry name" value="ZN(II)2CYS6 TRANSCRIPTION FACTOR (EUROFUNG)"/>
    <property type="match status" value="1"/>
</dbReference>
<evidence type="ECO:0000256" key="6">
    <source>
        <dbReference type="SAM" id="MobiDB-lite"/>
    </source>
</evidence>
<dbReference type="InterPro" id="IPR050815">
    <property type="entry name" value="TF_fung"/>
</dbReference>
<name>A0A9P9DPT3_9HYPO</name>
<dbReference type="SMART" id="SM00066">
    <property type="entry name" value="GAL4"/>
    <property type="match status" value="1"/>
</dbReference>
<comment type="caution">
    <text evidence="8">The sequence shown here is derived from an EMBL/GenBank/DDBJ whole genome shotgun (WGS) entry which is preliminary data.</text>
</comment>
<dbReference type="Pfam" id="PF00172">
    <property type="entry name" value="Zn_clus"/>
    <property type="match status" value="1"/>
</dbReference>
<dbReference type="GO" id="GO:0000981">
    <property type="term" value="F:DNA-binding transcription factor activity, RNA polymerase II-specific"/>
    <property type="evidence" value="ECO:0007669"/>
    <property type="project" value="InterPro"/>
</dbReference>
<dbReference type="InterPro" id="IPR007219">
    <property type="entry name" value="XnlR_reg_dom"/>
</dbReference>
<dbReference type="GO" id="GO:0006351">
    <property type="term" value="P:DNA-templated transcription"/>
    <property type="evidence" value="ECO:0007669"/>
    <property type="project" value="InterPro"/>
</dbReference>
<evidence type="ECO:0000256" key="1">
    <source>
        <dbReference type="ARBA" id="ARBA00004123"/>
    </source>
</evidence>
<gene>
    <name evidence="8" type="ORF">EDB81DRAFT_813496</name>
</gene>
<dbReference type="EMBL" id="JAGMUV010000023">
    <property type="protein sequence ID" value="KAH7123053.1"/>
    <property type="molecule type" value="Genomic_DNA"/>
</dbReference>
<dbReference type="PANTHER" id="PTHR47338">
    <property type="entry name" value="ZN(II)2CYS6 TRANSCRIPTION FACTOR (EUROFUNG)-RELATED"/>
    <property type="match status" value="1"/>
</dbReference>
<sequence>MNPRRSRQYRRVAQACENCRRKKIRCLGQRPKCSACTRIGQQCCYSDDDYSNDHIANEVESRVAGRLRQLEQKLDRIIGSTDKPQSTDQVTPVSAFGTGPSISASSPTELTSPLASTQLPAEIITQALNVYFEHIHRQPLWLFDPSSSPTPDNNEELICAILGLSLTYSPTTFTSVDLRSPDFYADNSRRLIMLKIADGNVKIQTLQALCLLAFFNVISGDLPLAGLNLSMAKNLVQYSMLQQHFAQESPSPEEHSKLFWSISFLDNFYGPPILVPTVTDDIATPRLSSVEATYSSIPGPPLPHDTHTSTSEDGLRNVWAHTVRICTLWGDVRKYISRCVEGIAKAPWQPNSDYVTLSSRLLELEISFPSSLSYNTVKYPGRPSQEVKEDRAYWLPWVRLQVTYHAIHCVLNHPFMYSFKASKQKLGSNTFWRTSSETALRHCTWISRHIRMAREKGLELTDPFFAQAAAIAGSMHLYWIQADDSALRTSSSTNLNICTTLITEMSLHWPVCRSIGNNLQELIDLVTPTNQGAASKAPTIVATTSLMWLLLDVAAPQFPGYVADRSGSKTAGGVGLDIGEFTSVDESDMNTHASDMRESTAHYASPPEWLSPRPGDRVSMDEAQIPVLAGETEEFGNSFHQMLSSREDGTTSLDLSWGPWEQIMRIGDGSASGMNWWESGNL</sequence>
<dbReference type="PROSITE" id="PS50048">
    <property type="entry name" value="ZN2_CY6_FUNGAL_2"/>
    <property type="match status" value="1"/>
</dbReference>
<evidence type="ECO:0000256" key="3">
    <source>
        <dbReference type="ARBA" id="ARBA00023015"/>
    </source>
</evidence>
<dbReference type="OrthoDB" id="424974at2759"/>
<dbReference type="CDD" id="cd00067">
    <property type="entry name" value="GAL4"/>
    <property type="match status" value="1"/>
</dbReference>
<dbReference type="AlphaFoldDB" id="A0A9P9DPT3"/>
<keyword evidence="4" id="KW-0804">Transcription</keyword>
<keyword evidence="9" id="KW-1185">Reference proteome</keyword>
<reference evidence="8" key="1">
    <citation type="journal article" date="2021" name="Nat. Commun.">
        <title>Genetic determinants of endophytism in the Arabidopsis root mycobiome.</title>
        <authorList>
            <person name="Mesny F."/>
            <person name="Miyauchi S."/>
            <person name="Thiergart T."/>
            <person name="Pickel B."/>
            <person name="Atanasova L."/>
            <person name="Karlsson M."/>
            <person name="Huettel B."/>
            <person name="Barry K.W."/>
            <person name="Haridas S."/>
            <person name="Chen C."/>
            <person name="Bauer D."/>
            <person name="Andreopoulos W."/>
            <person name="Pangilinan J."/>
            <person name="LaButti K."/>
            <person name="Riley R."/>
            <person name="Lipzen A."/>
            <person name="Clum A."/>
            <person name="Drula E."/>
            <person name="Henrissat B."/>
            <person name="Kohler A."/>
            <person name="Grigoriev I.V."/>
            <person name="Martin F.M."/>
            <person name="Hacquard S."/>
        </authorList>
    </citation>
    <scope>NUCLEOTIDE SEQUENCE</scope>
    <source>
        <strain evidence="8">MPI-CAGE-AT-0147</strain>
    </source>
</reference>
<evidence type="ECO:0000256" key="5">
    <source>
        <dbReference type="ARBA" id="ARBA00023242"/>
    </source>
</evidence>
<comment type="subcellular location">
    <subcellularLocation>
        <location evidence="1">Nucleus</location>
    </subcellularLocation>
</comment>
<feature type="compositionally biased region" description="Polar residues" evidence="6">
    <location>
        <begin position="82"/>
        <end position="92"/>
    </location>
</feature>
<proteinExistence type="predicted"/>
<evidence type="ECO:0000313" key="8">
    <source>
        <dbReference type="EMBL" id="KAH7123053.1"/>
    </source>
</evidence>
<evidence type="ECO:0000313" key="9">
    <source>
        <dbReference type="Proteomes" id="UP000738349"/>
    </source>
</evidence>
<dbReference type="Pfam" id="PF04082">
    <property type="entry name" value="Fungal_trans"/>
    <property type="match status" value="1"/>
</dbReference>
<evidence type="ECO:0000256" key="2">
    <source>
        <dbReference type="ARBA" id="ARBA00022723"/>
    </source>
</evidence>
<keyword evidence="3" id="KW-0805">Transcription regulation</keyword>
<dbReference type="GO" id="GO:0003677">
    <property type="term" value="F:DNA binding"/>
    <property type="evidence" value="ECO:0007669"/>
    <property type="project" value="InterPro"/>
</dbReference>
<dbReference type="CDD" id="cd12148">
    <property type="entry name" value="fungal_TF_MHR"/>
    <property type="match status" value="1"/>
</dbReference>
<accession>A0A9P9DPT3</accession>
<dbReference type="Gene3D" id="4.10.240.10">
    <property type="entry name" value="Zn(2)-C6 fungal-type DNA-binding domain"/>
    <property type="match status" value="1"/>
</dbReference>
<dbReference type="InterPro" id="IPR001138">
    <property type="entry name" value="Zn2Cys6_DnaBD"/>
</dbReference>
<dbReference type="GO" id="GO:0008270">
    <property type="term" value="F:zinc ion binding"/>
    <property type="evidence" value="ECO:0007669"/>
    <property type="project" value="InterPro"/>
</dbReference>
<dbReference type="InterPro" id="IPR036864">
    <property type="entry name" value="Zn2-C6_fun-type_DNA-bd_sf"/>
</dbReference>
<protein>
    <recommendedName>
        <fullName evidence="7">Zn(2)-C6 fungal-type domain-containing protein</fullName>
    </recommendedName>
</protein>
<dbReference type="GO" id="GO:0005634">
    <property type="term" value="C:nucleus"/>
    <property type="evidence" value="ECO:0007669"/>
    <property type="project" value="UniProtKB-SubCell"/>
</dbReference>
<keyword evidence="5" id="KW-0539">Nucleus</keyword>
<feature type="compositionally biased region" description="Polar residues" evidence="6">
    <location>
        <begin position="100"/>
        <end position="111"/>
    </location>
</feature>
<feature type="domain" description="Zn(2)-C6 fungal-type" evidence="7">
    <location>
        <begin position="15"/>
        <end position="45"/>
    </location>
</feature>
<feature type="region of interest" description="Disordered" evidence="6">
    <location>
        <begin position="77"/>
        <end position="111"/>
    </location>
</feature>
<dbReference type="Proteomes" id="UP000738349">
    <property type="component" value="Unassembled WGS sequence"/>
</dbReference>
<evidence type="ECO:0000259" key="7">
    <source>
        <dbReference type="PROSITE" id="PS50048"/>
    </source>
</evidence>